<reference evidence="2" key="1">
    <citation type="submission" date="2018-09" db="EMBL/GenBank/DDBJ databases">
        <authorList>
            <person name="Livingstone P.G."/>
            <person name="Whitworth D.E."/>
        </authorList>
    </citation>
    <scope>NUCLEOTIDE SEQUENCE [LARGE SCALE GENOMIC DNA]</scope>
    <source>
        <strain evidence="2">CA040B</strain>
    </source>
</reference>
<dbReference type="EMBL" id="RAWG01000267">
    <property type="protein sequence ID" value="RKH36999.1"/>
    <property type="molecule type" value="Genomic_DNA"/>
</dbReference>
<dbReference type="AlphaFoldDB" id="A0A3A8N0D4"/>
<gene>
    <name evidence="1" type="ORF">D7X12_31210</name>
</gene>
<dbReference type="RefSeq" id="WP_120628893.1">
    <property type="nucleotide sequence ID" value="NZ_RAWG01000267.1"/>
</dbReference>
<accession>A0A3A8N0D4</accession>
<organism evidence="1 2">
    <name type="scientific">Corallococcus sicarius</name>
    <dbReference type="NCBI Taxonomy" id="2316726"/>
    <lineage>
        <taxon>Bacteria</taxon>
        <taxon>Pseudomonadati</taxon>
        <taxon>Myxococcota</taxon>
        <taxon>Myxococcia</taxon>
        <taxon>Myxococcales</taxon>
        <taxon>Cystobacterineae</taxon>
        <taxon>Myxococcaceae</taxon>
        <taxon>Corallococcus</taxon>
    </lineage>
</organism>
<proteinExistence type="predicted"/>
<protein>
    <submittedName>
        <fullName evidence="1">Uncharacterized protein</fullName>
    </submittedName>
</protein>
<keyword evidence="2" id="KW-1185">Reference proteome</keyword>
<evidence type="ECO:0000313" key="1">
    <source>
        <dbReference type="EMBL" id="RKH36999.1"/>
    </source>
</evidence>
<comment type="caution">
    <text evidence="1">The sequence shown here is derived from an EMBL/GenBank/DDBJ whole genome shotgun (WGS) entry which is preliminary data.</text>
</comment>
<dbReference type="Proteomes" id="UP000273405">
    <property type="component" value="Unassembled WGS sequence"/>
</dbReference>
<name>A0A3A8N0D4_9BACT</name>
<sequence length="142" mass="15419">MGTRPWRLLPLLLLNACSFFRPPARPVHAPLEQAKRFAFPLVLPEEGQQVLSGTMAASVALAMEDFLPLGSKPARNASAAEVCVNKREAYDVTTVPGKDGVVFVRFSVSPTACRDLVGPAISDVPTVYAVDTRQWVILSIQK</sequence>
<dbReference type="OrthoDB" id="5382484at2"/>
<evidence type="ECO:0000313" key="2">
    <source>
        <dbReference type="Proteomes" id="UP000273405"/>
    </source>
</evidence>